<feature type="transmembrane region" description="Helical" evidence="8">
    <location>
        <begin position="115"/>
        <end position="137"/>
    </location>
</feature>
<evidence type="ECO:0000256" key="1">
    <source>
        <dbReference type="ARBA" id="ARBA00004651"/>
    </source>
</evidence>
<evidence type="ECO:0000313" key="11">
    <source>
        <dbReference type="Proteomes" id="UP001180754"/>
    </source>
</evidence>
<evidence type="ECO:0000256" key="7">
    <source>
        <dbReference type="ARBA" id="ARBA00023136"/>
    </source>
</evidence>
<feature type="transmembrane region" description="Helical" evidence="8">
    <location>
        <begin position="218"/>
        <end position="240"/>
    </location>
</feature>
<keyword evidence="7 8" id="KW-0472">Membrane</keyword>
<name>A0ABU2XNI7_9ACTN</name>
<dbReference type="NCBIfam" id="TIGR01726">
    <property type="entry name" value="HEQRo_perm_3TM"/>
    <property type="match status" value="1"/>
</dbReference>
<evidence type="ECO:0000256" key="5">
    <source>
        <dbReference type="ARBA" id="ARBA00022970"/>
    </source>
</evidence>
<dbReference type="Proteomes" id="UP001180754">
    <property type="component" value="Unassembled WGS sequence"/>
</dbReference>
<evidence type="ECO:0000259" key="9">
    <source>
        <dbReference type="PROSITE" id="PS50928"/>
    </source>
</evidence>
<dbReference type="InterPro" id="IPR000515">
    <property type="entry name" value="MetI-like"/>
</dbReference>
<dbReference type="InterPro" id="IPR010065">
    <property type="entry name" value="AA_ABC_transptr_permease_3TM"/>
</dbReference>
<protein>
    <submittedName>
        <fullName evidence="10">Amino acid ABC transporter permease</fullName>
    </submittedName>
</protein>
<comment type="caution">
    <text evidence="10">The sequence shown here is derived from an EMBL/GenBank/DDBJ whole genome shotgun (WGS) entry which is preliminary data.</text>
</comment>
<evidence type="ECO:0000256" key="8">
    <source>
        <dbReference type="RuleBase" id="RU363032"/>
    </source>
</evidence>
<dbReference type="PANTHER" id="PTHR30614">
    <property type="entry name" value="MEMBRANE COMPONENT OF AMINO ACID ABC TRANSPORTER"/>
    <property type="match status" value="1"/>
</dbReference>
<reference evidence="10" key="1">
    <citation type="submission" date="2024-05" db="EMBL/GenBank/DDBJ databases">
        <title>30 novel species of actinomycetes from the DSMZ collection.</title>
        <authorList>
            <person name="Nouioui I."/>
        </authorList>
    </citation>
    <scope>NUCLEOTIDE SEQUENCE</scope>
    <source>
        <strain evidence="10">DSM 41529</strain>
    </source>
</reference>
<evidence type="ECO:0000256" key="3">
    <source>
        <dbReference type="ARBA" id="ARBA00022475"/>
    </source>
</evidence>
<dbReference type="RefSeq" id="WP_311727507.1">
    <property type="nucleotide sequence ID" value="NZ_JAVRFD010000017.1"/>
</dbReference>
<dbReference type="SUPFAM" id="SSF161098">
    <property type="entry name" value="MetI-like"/>
    <property type="match status" value="1"/>
</dbReference>
<evidence type="ECO:0000256" key="2">
    <source>
        <dbReference type="ARBA" id="ARBA00022448"/>
    </source>
</evidence>
<feature type="transmembrane region" description="Helical" evidence="8">
    <location>
        <begin position="33"/>
        <end position="51"/>
    </location>
</feature>
<keyword evidence="6 8" id="KW-1133">Transmembrane helix</keyword>
<proteinExistence type="inferred from homology"/>
<dbReference type="PROSITE" id="PS50928">
    <property type="entry name" value="ABC_TM1"/>
    <property type="match status" value="1"/>
</dbReference>
<evidence type="ECO:0000256" key="6">
    <source>
        <dbReference type="ARBA" id="ARBA00022989"/>
    </source>
</evidence>
<feature type="transmembrane region" description="Helical" evidence="8">
    <location>
        <begin position="157"/>
        <end position="178"/>
    </location>
</feature>
<sequence length="312" mass="33643">MSTVPELRTDDPASSRVPGPAPVIRPLRHPVRTACGVLALLCLAGVVWSVAKNPNLEWHTVGQYLFHERTLSGLGVTLYLTVVCMVIAVVGGTVLAIMKLSDSFLLRTIADGYIWLFRGVPLVVQLIFWGFLGAFYQRLTIGIPFTDVVFYSVETNTLVTATVAAVLALGLNAVAYAAEIVRGGIAAVDAGQREAAYALGLTPAQTMRRIVLPQAMRVIVPPMGNEVITMLKMTALVSIIAGNDLMTNLQSIYSMNFKVIPLLVVACVWYLALTTVLTFGQRYLERRFGRGTTASRGGFGPRAARTTGGEQA</sequence>
<dbReference type="PANTHER" id="PTHR30614:SF0">
    <property type="entry name" value="L-CYSTINE TRANSPORT SYSTEM PERMEASE PROTEIN TCYL"/>
    <property type="match status" value="1"/>
</dbReference>
<feature type="domain" description="ABC transmembrane type-1" evidence="9">
    <location>
        <begin position="74"/>
        <end position="281"/>
    </location>
</feature>
<keyword evidence="2 8" id="KW-0813">Transport</keyword>
<dbReference type="EMBL" id="JAVRFD010000017">
    <property type="protein sequence ID" value="MDT0547004.1"/>
    <property type="molecule type" value="Genomic_DNA"/>
</dbReference>
<keyword evidence="4 8" id="KW-0812">Transmembrane</keyword>
<gene>
    <name evidence="10" type="ORF">RND15_30510</name>
</gene>
<comment type="subcellular location">
    <subcellularLocation>
        <location evidence="1 8">Cell membrane</location>
        <topology evidence="1 8">Multi-pass membrane protein</topology>
    </subcellularLocation>
</comment>
<dbReference type="CDD" id="cd06261">
    <property type="entry name" value="TM_PBP2"/>
    <property type="match status" value="1"/>
</dbReference>
<evidence type="ECO:0000313" key="10">
    <source>
        <dbReference type="EMBL" id="MDT0547004.1"/>
    </source>
</evidence>
<comment type="similarity">
    <text evidence="8">Belongs to the binding-protein-dependent transport system permease family.</text>
</comment>
<dbReference type="Pfam" id="PF00528">
    <property type="entry name" value="BPD_transp_1"/>
    <property type="match status" value="1"/>
</dbReference>
<dbReference type="Gene3D" id="1.10.3720.10">
    <property type="entry name" value="MetI-like"/>
    <property type="match status" value="1"/>
</dbReference>
<keyword evidence="11" id="KW-1185">Reference proteome</keyword>
<keyword evidence="3" id="KW-1003">Cell membrane</keyword>
<keyword evidence="5" id="KW-0029">Amino-acid transport</keyword>
<dbReference type="InterPro" id="IPR035906">
    <property type="entry name" value="MetI-like_sf"/>
</dbReference>
<feature type="transmembrane region" description="Helical" evidence="8">
    <location>
        <begin position="71"/>
        <end position="95"/>
    </location>
</feature>
<dbReference type="InterPro" id="IPR043429">
    <property type="entry name" value="ArtM/GltK/GlnP/TcyL/YhdX-like"/>
</dbReference>
<organism evidence="10 11">
    <name type="scientific">Streptomyces lonegramiae</name>
    <dbReference type="NCBI Taxonomy" id="3075524"/>
    <lineage>
        <taxon>Bacteria</taxon>
        <taxon>Bacillati</taxon>
        <taxon>Actinomycetota</taxon>
        <taxon>Actinomycetes</taxon>
        <taxon>Kitasatosporales</taxon>
        <taxon>Streptomycetaceae</taxon>
        <taxon>Streptomyces</taxon>
    </lineage>
</organism>
<evidence type="ECO:0000256" key="4">
    <source>
        <dbReference type="ARBA" id="ARBA00022692"/>
    </source>
</evidence>
<accession>A0ABU2XNI7</accession>
<feature type="transmembrane region" description="Helical" evidence="8">
    <location>
        <begin position="260"/>
        <end position="280"/>
    </location>
</feature>